<protein>
    <submittedName>
        <fullName evidence="8">Transporter substrate-binding domain-containing protein</fullName>
    </submittedName>
</protein>
<keyword evidence="9" id="KW-1185">Reference proteome</keyword>
<feature type="transmembrane region" description="Helical" evidence="5">
    <location>
        <begin position="7"/>
        <end position="25"/>
    </location>
</feature>
<dbReference type="SMART" id="SM00079">
    <property type="entry name" value="PBPe"/>
    <property type="match status" value="1"/>
</dbReference>
<keyword evidence="3" id="KW-0732">Signal</keyword>
<comment type="similarity">
    <text evidence="2 4">Belongs to the bacterial solute-binding protein 3 family.</text>
</comment>
<dbReference type="PANTHER" id="PTHR35936:SF19">
    <property type="entry name" value="AMINO-ACID-BINDING PROTEIN YXEM-RELATED"/>
    <property type="match status" value="1"/>
</dbReference>
<reference evidence="8 9" key="1">
    <citation type="journal article" date="2023" name="Int. J. Syst. Evol. Microbiol.">
        <title>Streptococcus sciuri sp. nov., Staphylococcus marylandisciuri sp. nov. and Staphylococcus americanisciuri sp. nov., isolated from faeces of eastern grey squirrel (Sciurus carolinensis).</title>
        <authorList>
            <person name="Volokhov D.V."/>
            <person name="Zagorodnyaya T.A."/>
            <person name="Furtak V.A."/>
            <person name="Nattanmai G."/>
            <person name="Randall L."/>
            <person name="Jose S."/>
            <person name="Gao Y."/>
            <person name="Eisenberg T."/>
            <person name="Delmonte P."/>
            <person name="Blom J."/>
            <person name="Mitchell K.K."/>
        </authorList>
    </citation>
    <scope>NUCLEOTIDE SEQUENCE [LARGE SCALE GENOMIC DNA]</scope>
    <source>
        <strain evidence="8 9">SQ9-PEA</strain>
    </source>
</reference>
<dbReference type="Pfam" id="PF00497">
    <property type="entry name" value="SBP_bac_3"/>
    <property type="match status" value="1"/>
</dbReference>
<keyword evidence="5" id="KW-0812">Transmembrane</keyword>
<evidence type="ECO:0000256" key="1">
    <source>
        <dbReference type="ARBA" id="ARBA00004196"/>
    </source>
</evidence>
<feature type="domain" description="Solute-binding protein family 3/N-terminal" evidence="6">
    <location>
        <begin position="45"/>
        <end position="265"/>
    </location>
</feature>
<dbReference type="RefSeq" id="WP_259138133.1">
    <property type="nucleotide sequence ID" value="NZ_JANUXX010000004.1"/>
</dbReference>
<evidence type="ECO:0000256" key="3">
    <source>
        <dbReference type="ARBA" id="ARBA00022729"/>
    </source>
</evidence>
<dbReference type="SUPFAM" id="SSF53850">
    <property type="entry name" value="Periplasmic binding protein-like II"/>
    <property type="match status" value="1"/>
</dbReference>
<evidence type="ECO:0000259" key="7">
    <source>
        <dbReference type="SMART" id="SM00079"/>
    </source>
</evidence>
<name>A0ABT2F6Y9_9STRE</name>
<keyword evidence="5" id="KW-0472">Membrane</keyword>
<dbReference type="InterPro" id="IPR001638">
    <property type="entry name" value="Solute-binding_3/MltF_N"/>
</dbReference>
<evidence type="ECO:0000259" key="6">
    <source>
        <dbReference type="SMART" id="SM00062"/>
    </source>
</evidence>
<feature type="domain" description="Ionotropic glutamate receptor C-terminal" evidence="7">
    <location>
        <begin position="45"/>
        <end position="264"/>
    </location>
</feature>
<evidence type="ECO:0000313" key="8">
    <source>
        <dbReference type="EMBL" id="MCS4488222.1"/>
    </source>
</evidence>
<dbReference type="SMART" id="SM00062">
    <property type="entry name" value="PBPb"/>
    <property type="match status" value="1"/>
</dbReference>
<evidence type="ECO:0000313" key="9">
    <source>
        <dbReference type="Proteomes" id="UP001206548"/>
    </source>
</evidence>
<comment type="caution">
    <text evidence="8">The sequence shown here is derived from an EMBL/GenBank/DDBJ whole genome shotgun (WGS) entry which is preliminary data.</text>
</comment>
<dbReference type="PROSITE" id="PS01039">
    <property type="entry name" value="SBP_BACTERIAL_3"/>
    <property type="match status" value="1"/>
</dbReference>
<gene>
    <name evidence="8" type="ORF">NXS10_04525</name>
</gene>
<accession>A0ABT2F6Y9</accession>
<keyword evidence="5" id="KW-1133">Transmembrane helix</keyword>
<comment type="subcellular location">
    <subcellularLocation>
        <location evidence="1">Cell envelope</location>
    </subcellularLocation>
</comment>
<dbReference type="Gene3D" id="3.40.190.10">
    <property type="entry name" value="Periplasmic binding protein-like II"/>
    <property type="match status" value="2"/>
</dbReference>
<sequence>MSPRKKSIIGIIVVIIVAIITYFGYQTASRGNSSSKSSSSSDTPVLKVATTGVSFPGSYKDDDGKLTGFDVEVIKAVADKIGYDVDFTTTSFDGLFGLLTSHKVDVVASSIAITDEREKTYDFSTPYATFQYGVVTKSDSDLTSVDDLDNATIAATVGSNQIKVLQNFNSTIQIQTYDDREAALSAVTNGQVDGYSNAKTILSAIIDQKGLDLKILDGEIEEESIAIAFNKGEDEKLREKIDDALAELQKDGTISTLSKKFFSGIDASYQND</sequence>
<dbReference type="Proteomes" id="UP001206548">
    <property type="component" value="Unassembled WGS sequence"/>
</dbReference>
<organism evidence="8 9">
    <name type="scientific">Streptococcus sciuri</name>
    <dbReference type="NCBI Taxonomy" id="2973939"/>
    <lineage>
        <taxon>Bacteria</taxon>
        <taxon>Bacillati</taxon>
        <taxon>Bacillota</taxon>
        <taxon>Bacilli</taxon>
        <taxon>Lactobacillales</taxon>
        <taxon>Streptococcaceae</taxon>
        <taxon>Streptococcus</taxon>
    </lineage>
</organism>
<evidence type="ECO:0000256" key="5">
    <source>
        <dbReference type="SAM" id="Phobius"/>
    </source>
</evidence>
<evidence type="ECO:0000256" key="4">
    <source>
        <dbReference type="RuleBase" id="RU003744"/>
    </source>
</evidence>
<dbReference type="InterPro" id="IPR018313">
    <property type="entry name" value="SBP_3_CS"/>
</dbReference>
<proteinExistence type="inferred from homology"/>
<dbReference type="InterPro" id="IPR001320">
    <property type="entry name" value="Iontro_rcpt_C"/>
</dbReference>
<dbReference type="PANTHER" id="PTHR35936">
    <property type="entry name" value="MEMBRANE-BOUND LYTIC MUREIN TRANSGLYCOSYLASE F"/>
    <property type="match status" value="1"/>
</dbReference>
<evidence type="ECO:0000256" key="2">
    <source>
        <dbReference type="ARBA" id="ARBA00010333"/>
    </source>
</evidence>
<dbReference type="EMBL" id="JANUXX010000004">
    <property type="protein sequence ID" value="MCS4488222.1"/>
    <property type="molecule type" value="Genomic_DNA"/>
</dbReference>